<dbReference type="STRING" id="764298.STRMA_1639"/>
<dbReference type="RefSeq" id="WP_003081103.1">
    <property type="nucleotide sequence ID" value="NZ_AEUW02000001.1"/>
</dbReference>
<comment type="caution">
    <text evidence="9">The sequence shown here is derived from an EMBL/GenBank/DDBJ whole genome shotgun (WGS) entry which is preliminary data.</text>
</comment>
<accession>G5JXL5</accession>
<evidence type="ECO:0000256" key="4">
    <source>
        <dbReference type="ARBA" id="ARBA00022692"/>
    </source>
</evidence>
<keyword evidence="5" id="KW-0133">Cell shape</keyword>
<reference evidence="9 10" key="1">
    <citation type="journal article" date="2014" name="Int. J. Syst. Evol. Microbiol.">
        <title>Phylogenomics and the dynamic genome evolution of the genus Streptococcus.</title>
        <authorList>
            <consortium name="The Broad Institute Genome Sequencing Platform"/>
            <person name="Richards V.P."/>
            <person name="Palmer S.R."/>
            <person name="Pavinski Bitar P.D."/>
            <person name="Qin X."/>
            <person name="Weinstock G.M."/>
            <person name="Highlander S.K."/>
            <person name="Town C.D."/>
            <person name="Burne R.A."/>
            <person name="Stanhope M.J."/>
        </authorList>
    </citation>
    <scope>NUCLEOTIDE SEQUENCE [LARGE SCALE GENOMIC DNA]</scope>
    <source>
        <strain evidence="9 10">NCTC 11558</strain>
    </source>
</reference>
<evidence type="ECO:0000313" key="9">
    <source>
        <dbReference type="EMBL" id="EHJ52733.1"/>
    </source>
</evidence>
<proteinExistence type="inferred from homology"/>
<sequence>MVFFKNKMLASLLALILLLLDGQISLFFRFLFHGDFVITSHIMIIFLLYYTIFFNPYYVFFLSVSLGIIYDFYYLGIYNLAIATILFPSFIVLTIKAWKHVAPKRLQCFLIYFVSVSMLDLTSIGLAYLYRLTSYPLSDFITYNLAPSLIFNMLLFLLLQKQLKKIYL</sequence>
<feature type="transmembrane region" description="Helical" evidence="8">
    <location>
        <begin position="141"/>
        <end position="159"/>
    </location>
</feature>
<dbReference type="InterPro" id="IPR007227">
    <property type="entry name" value="Cell_shape_determining_MreD"/>
</dbReference>
<keyword evidence="10" id="KW-1185">Reference proteome</keyword>
<evidence type="ECO:0000256" key="5">
    <source>
        <dbReference type="ARBA" id="ARBA00022960"/>
    </source>
</evidence>
<organism evidence="9 10">
    <name type="scientific">Streptococcus macacae NCTC 11558</name>
    <dbReference type="NCBI Taxonomy" id="764298"/>
    <lineage>
        <taxon>Bacteria</taxon>
        <taxon>Bacillati</taxon>
        <taxon>Bacillota</taxon>
        <taxon>Bacilli</taxon>
        <taxon>Lactobacillales</taxon>
        <taxon>Streptococcaceae</taxon>
        <taxon>Streptococcus</taxon>
    </lineage>
</organism>
<dbReference type="eggNOG" id="COG2891">
    <property type="taxonomic scope" value="Bacteria"/>
</dbReference>
<evidence type="ECO:0000256" key="6">
    <source>
        <dbReference type="ARBA" id="ARBA00022989"/>
    </source>
</evidence>
<dbReference type="AlphaFoldDB" id="G5JXL5"/>
<name>G5JXL5_9STRE</name>
<dbReference type="OrthoDB" id="2148512at2"/>
<keyword evidence="3" id="KW-1003">Cell membrane</keyword>
<dbReference type="GO" id="GO:0005886">
    <property type="term" value="C:plasma membrane"/>
    <property type="evidence" value="ECO:0007669"/>
    <property type="project" value="UniProtKB-SubCell"/>
</dbReference>
<comment type="similarity">
    <text evidence="2">Belongs to the MreD family.</text>
</comment>
<feature type="transmembrane region" description="Helical" evidence="8">
    <location>
        <begin position="110"/>
        <end position="129"/>
    </location>
</feature>
<keyword evidence="4 8" id="KW-0812">Transmembrane</keyword>
<dbReference type="Proteomes" id="UP000003573">
    <property type="component" value="Unassembled WGS sequence"/>
</dbReference>
<evidence type="ECO:0000256" key="1">
    <source>
        <dbReference type="ARBA" id="ARBA00004651"/>
    </source>
</evidence>
<dbReference type="Pfam" id="PF04093">
    <property type="entry name" value="MreD"/>
    <property type="match status" value="1"/>
</dbReference>
<gene>
    <name evidence="9" type="primary">mreD</name>
    <name evidence="9" type="ORF">STRMA_1639</name>
</gene>
<evidence type="ECO:0000256" key="2">
    <source>
        <dbReference type="ARBA" id="ARBA00007776"/>
    </source>
</evidence>
<feature type="transmembrane region" description="Helical" evidence="8">
    <location>
        <begin position="80"/>
        <end position="98"/>
    </location>
</feature>
<keyword evidence="7 8" id="KW-0472">Membrane</keyword>
<protein>
    <submittedName>
        <fullName evidence="9">Rod shape-determining protein MreD</fullName>
    </submittedName>
</protein>
<dbReference type="EMBL" id="AEUW02000001">
    <property type="protein sequence ID" value="EHJ52733.1"/>
    <property type="molecule type" value="Genomic_DNA"/>
</dbReference>
<dbReference type="GO" id="GO:0008360">
    <property type="term" value="P:regulation of cell shape"/>
    <property type="evidence" value="ECO:0007669"/>
    <property type="project" value="UniProtKB-KW"/>
</dbReference>
<evidence type="ECO:0000313" key="10">
    <source>
        <dbReference type="Proteomes" id="UP000003573"/>
    </source>
</evidence>
<evidence type="ECO:0000256" key="8">
    <source>
        <dbReference type="SAM" id="Phobius"/>
    </source>
</evidence>
<comment type="subcellular location">
    <subcellularLocation>
        <location evidence="1">Cell membrane</location>
        <topology evidence="1">Multi-pass membrane protein</topology>
    </subcellularLocation>
</comment>
<keyword evidence="6 8" id="KW-1133">Transmembrane helix</keyword>
<evidence type="ECO:0000256" key="7">
    <source>
        <dbReference type="ARBA" id="ARBA00023136"/>
    </source>
</evidence>
<evidence type="ECO:0000256" key="3">
    <source>
        <dbReference type="ARBA" id="ARBA00022475"/>
    </source>
</evidence>